<dbReference type="InterPro" id="IPR005537">
    <property type="entry name" value="RAMP_III_fam"/>
</dbReference>
<dbReference type="AlphaFoldDB" id="A0AAI9AGL2"/>
<accession>A0AAI9AGL2</accession>
<evidence type="ECO:0000256" key="2">
    <source>
        <dbReference type="ARBA" id="ARBA00006680"/>
    </source>
</evidence>
<name>A0AAI9AGL2_9BACT</name>
<keyword evidence="5" id="KW-0051">Antiviral defense</keyword>
<sequence length="337" mass="39154">MKVKFEVITPIFSGSGEDYYPNEFFIMNDEIYFLDKNKFLDKIVKEDKLDEFIKVSSNIDDLLDFIDENADESVASDKLYADSEVIDDLLETTSRPISAFIKEKFEFKPIIPGSTLKGVIRTALLDYAVSKQKKEIEEIANKDISNLDAKTLEAIVFCNGSRNKRGQLFLDPTKDILKALFVSDLKPINYTLKAIKPKNKPYKKNKLNSIPVIIESLVNGEFEGDIRIDKSLINRDENLRENRFLRNLSVDLIKEALRGFFKKVVEIENKRFKVMPIEYRDFNIKLGKFAGGGSKSINQYRKIFIRQIKKTFDYQLSVWIYEDMPLGWGRLEFKEEQ</sequence>
<evidence type="ECO:0000256" key="4">
    <source>
        <dbReference type="ARBA" id="ARBA00022884"/>
    </source>
</evidence>
<comment type="function">
    <text evidence="1">This subunit might be involved in maturation of a crRNA intermediate to its mature form.</text>
</comment>
<dbReference type="Proteomes" id="UP000003288">
    <property type="component" value="Unassembled WGS sequence"/>
</dbReference>
<dbReference type="EMBL" id="ABCJ01000009">
    <property type="protein sequence ID" value="EDM23130.1"/>
    <property type="molecule type" value="Genomic_DNA"/>
</dbReference>
<dbReference type="NCBIfam" id="TIGR01899">
    <property type="entry name" value="cas_TM1807_csm5"/>
    <property type="match status" value="1"/>
</dbReference>
<dbReference type="GO" id="GO:0051607">
    <property type="term" value="P:defense response to virus"/>
    <property type="evidence" value="ECO:0007669"/>
    <property type="project" value="UniProtKB-KW"/>
</dbReference>
<dbReference type="RefSeq" id="WP_007475282.1">
    <property type="nucleotide sequence ID" value="NZ_ABCJ01000009.1"/>
</dbReference>
<dbReference type="Pfam" id="PF03787">
    <property type="entry name" value="RAMPs"/>
    <property type="match status" value="1"/>
</dbReference>
<dbReference type="PANTHER" id="PTHR38007">
    <property type="entry name" value="CRISPR SYSTEM CMS PROTEIN CSM5"/>
    <property type="match status" value="1"/>
</dbReference>
<organism evidence="8 9">
    <name type="scientific">Caminibacter mediatlanticus TB-2</name>
    <dbReference type="NCBI Taxonomy" id="391592"/>
    <lineage>
        <taxon>Bacteria</taxon>
        <taxon>Pseudomonadati</taxon>
        <taxon>Campylobacterota</taxon>
        <taxon>Epsilonproteobacteria</taxon>
        <taxon>Nautiliales</taxon>
        <taxon>Nautiliaceae</taxon>
        <taxon>Caminibacter</taxon>
    </lineage>
</organism>
<evidence type="ECO:0000313" key="9">
    <source>
        <dbReference type="Proteomes" id="UP000003288"/>
    </source>
</evidence>
<comment type="similarity">
    <text evidence="2">Belongs to the CRISPR-associated Csm5 family.</text>
</comment>
<comment type="caution">
    <text evidence="8">The sequence shown here is derived from an EMBL/GenBank/DDBJ whole genome shotgun (WGS) entry which is preliminary data.</text>
</comment>
<evidence type="ECO:0000256" key="3">
    <source>
        <dbReference type="ARBA" id="ARBA00016113"/>
    </source>
</evidence>
<keyword evidence="4" id="KW-0694">RNA-binding</keyword>
<dbReference type="InterPro" id="IPR010173">
    <property type="entry name" value="CRISPR-assoc_Csm5"/>
</dbReference>
<dbReference type="GO" id="GO:0003723">
    <property type="term" value="F:RNA binding"/>
    <property type="evidence" value="ECO:0007669"/>
    <property type="project" value="UniProtKB-KW"/>
</dbReference>
<evidence type="ECO:0000256" key="5">
    <source>
        <dbReference type="ARBA" id="ARBA00023118"/>
    </source>
</evidence>
<dbReference type="PANTHER" id="PTHR38007:SF1">
    <property type="entry name" value="CRISPR SYSTEM CMS PROTEIN CSM5"/>
    <property type="match status" value="1"/>
</dbReference>
<proteinExistence type="inferred from homology"/>
<evidence type="ECO:0000256" key="1">
    <source>
        <dbReference type="ARBA" id="ARBA00003088"/>
    </source>
</evidence>
<evidence type="ECO:0000259" key="7">
    <source>
        <dbReference type="Pfam" id="PF03787"/>
    </source>
</evidence>
<feature type="domain" description="CRISPR type III-associated protein" evidence="7">
    <location>
        <begin position="4"/>
        <end position="255"/>
    </location>
</feature>
<evidence type="ECO:0000256" key="6">
    <source>
        <dbReference type="ARBA" id="ARBA00031720"/>
    </source>
</evidence>
<evidence type="ECO:0000313" key="8">
    <source>
        <dbReference type="EMBL" id="EDM23130.1"/>
    </source>
</evidence>
<protein>
    <recommendedName>
        <fullName evidence="3">CRISPR system Cms protein Csm5</fullName>
    </recommendedName>
    <alternativeName>
        <fullName evidence="6">CRISPR type III A-associated protein Csm5</fullName>
    </alternativeName>
</protein>
<reference evidence="8 9" key="1">
    <citation type="journal article" date="2011" name="Stand. Genomic Sci.">
        <title>Draft genome sequence of Caminibacter mediatlanticus strain TB-2, an epsilonproteobacterium isolated from a deep-sea hydrothermal vent.</title>
        <authorList>
            <person name="Giovannelli D."/>
            <person name="Ferriera S."/>
            <person name="Johnson J."/>
            <person name="Kravitz S."/>
            <person name="Perez-Rodriguez I."/>
            <person name="Ricci J."/>
            <person name="O'Brien C."/>
            <person name="Voordeckers J.W."/>
            <person name="Bini E."/>
            <person name="Vetriani C."/>
        </authorList>
    </citation>
    <scope>NUCLEOTIDE SEQUENCE [LARGE SCALE GENOMIC DNA]</scope>
    <source>
        <strain evidence="8 9">TB-2</strain>
    </source>
</reference>
<gene>
    <name evidence="8" type="ORF">CMTB2_05842</name>
</gene>